<dbReference type="GO" id="GO:0005524">
    <property type="term" value="F:ATP binding"/>
    <property type="evidence" value="ECO:0007669"/>
    <property type="project" value="UniProtKB-KW"/>
</dbReference>
<dbReference type="Pfam" id="PF07168">
    <property type="entry name" value="Ureide_permease"/>
    <property type="match status" value="1"/>
</dbReference>
<dbReference type="GO" id="GO:0016020">
    <property type="term" value="C:membrane"/>
    <property type="evidence" value="ECO:0007669"/>
    <property type="project" value="UniProtKB-SubCell"/>
</dbReference>
<feature type="transmembrane region" description="Helical" evidence="10">
    <location>
        <begin position="42"/>
        <end position="60"/>
    </location>
</feature>
<dbReference type="Proteomes" id="UP000593564">
    <property type="component" value="Unassembled WGS sequence"/>
</dbReference>
<dbReference type="AlphaFoldDB" id="A0A7J7GEK4"/>
<feature type="compositionally biased region" description="Polar residues" evidence="9">
    <location>
        <begin position="188"/>
        <end position="197"/>
    </location>
</feature>
<dbReference type="PANTHER" id="PTHR31081:SF5">
    <property type="entry name" value="UREIDE PERMEASE 1-RELATED"/>
    <property type="match status" value="1"/>
</dbReference>
<comment type="caution">
    <text evidence="11">The sequence shown here is derived from an EMBL/GenBank/DDBJ whole genome shotgun (WGS) entry which is preliminary data.</text>
</comment>
<feature type="transmembrane region" description="Helical" evidence="10">
    <location>
        <begin position="80"/>
        <end position="98"/>
    </location>
</feature>
<proteinExistence type="inferred from homology"/>
<keyword evidence="7 10" id="KW-1133">Transmembrane helix</keyword>
<dbReference type="InterPro" id="IPR030189">
    <property type="entry name" value="UPS_plant"/>
</dbReference>
<dbReference type="PANTHER" id="PTHR31081">
    <property type="entry name" value="UREIDE PERMEASE 1-RELATED-RELATED"/>
    <property type="match status" value="1"/>
</dbReference>
<evidence type="ECO:0000256" key="1">
    <source>
        <dbReference type="ARBA" id="ARBA00004141"/>
    </source>
</evidence>
<reference evidence="12" key="1">
    <citation type="journal article" date="2020" name="Nat. Commun.">
        <title>Genome assembly of wild tea tree DASZ reveals pedigree and selection history of tea varieties.</title>
        <authorList>
            <person name="Zhang W."/>
            <person name="Zhang Y."/>
            <person name="Qiu H."/>
            <person name="Guo Y."/>
            <person name="Wan H."/>
            <person name="Zhang X."/>
            <person name="Scossa F."/>
            <person name="Alseekh S."/>
            <person name="Zhang Q."/>
            <person name="Wang P."/>
            <person name="Xu L."/>
            <person name="Schmidt M.H."/>
            <person name="Jia X."/>
            <person name="Li D."/>
            <person name="Zhu A."/>
            <person name="Guo F."/>
            <person name="Chen W."/>
            <person name="Ni D."/>
            <person name="Usadel B."/>
            <person name="Fernie A.R."/>
            <person name="Wen W."/>
        </authorList>
    </citation>
    <scope>NUCLEOTIDE SEQUENCE [LARGE SCALE GENOMIC DNA]</scope>
    <source>
        <strain evidence="12">cv. G240</strain>
    </source>
</reference>
<protein>
    <recommendedName>
        <fullName evidence="13">Ureide permease 2</fullName>
    </recommendedName>
</protein>
<dbReference type="EMBL" id="JACBKZ010000011">
    <property type="protein sequence ID" value="KAF5939169.1"/>
    <property type="molecule type" value="Genomic_DNA"/>
</dbReference>
<evidence type="ECO:0000256" key="6">
    <source>
        <dbReference type="ARBA" id="ARBA00022840"/>
    </source>
</evidence>
<evidence type="ECO:0000256" key="8">
    <source>
        <dbReference type="ARBA" id="ARBA00023136"/>
    </source>
</evidence>
<keyword evidence="5" id="KW-0547">Nucleotide-binding</keyword>
<evidence type="ECO:0000256" key="7">
    <source>
        <dbReference type="ARBA" id="ARBA00022989"/>
    </source>
</evidence>
<evidence type="ECO:0000256" key="9">
    <source>
        <dbReference type="SAM" id="MobiDB-lite"/>
    </source>
</evidence>
<feature type="transmembrane region" description="Helical" evidence="10">
    <location>
        <begin position="142"/>
        <end position="162"/>
    </location>
</feature>
<keyword evidence="4 10" id="KW-0812">Transmembrane</keyword>
<evidence type="ECO:0000256" key="10">
    <source>
        <dbReference type="SAM" id="Phobius"/>
    </source>
</evidence>
<dbReference type="InterPro" id="IPR009834">
    <property type="entry name" value="Ureide_permease"/>
</dbReference>
<evidence type="ECO:0000313" key="12">
    <source>
        <dbReference type="Proteomes" id="UP000593564"/>
    </source>
</evidence>
<feature type="transmembrane region" description="Helical" evidence="10">
    <location>
        <begin position="238"/>
        <end position="262"/>
    </location>
</feature>
<feature type="transmembrane region" description="Helical" evidence="10">
    <location>
        <begin position="325"/>
        <end position="344"/>
    </location>
</feature>
<evidence type="ECO:0000256" key="4">
    <source>
        <dbReference type="ARBA" id="ARBA00022692"/>
    </source>
</evidence>
<gene>
    <name evidence="11" type="ORF">HYC85_023428</name>
</gene>
<feature type="transmembrane region" description="Helical" evidence="10">
    <location>
        <begin position="105"/>
        <end position="130"/>
    </location>
</feature>
<keyword evidence="12" id="KW-1185">Reference proteome</keyword>
<evidence type="ECO:0008006" key="13">
    <source>
        <dbReference type="Google" id="ProtNLM"/>
    </source>
</evidence>
<evidence type="ECO:0000256" key="3">
    <source>
        <dbReference type="ARBA" id="ARBA00022448"/>
    </source>
</evidence>
<dbReference type="GO" id="GO:0015505">
    <property type="term" value="F:uracil:monoatomic cation symporter activity"/>
    <property type="evidence" value="ECO:0007669"/>
    <property type="project" value="TreeGrafter"/>
</dbReference>
<dbReference type="GO" id="GO:0005274">
    <property type="term" value="F:allantoin:proton symporter activity"/>
    <property type="evidence" value="ECO:0007669"/>
    <property type="project" value="TreeGrafter"/>
</dbReference>
<reference evidence="11 12" key="2">
    <citation type="submission" date="2020-07" db="EMBL/GenBank/DDBJ databases">
        <title>Genome assembly of wild tea tree DASZ reveals pedigree and selection history of tea varieties.</title>
        <authorList>
            <person name="Zhang W."/>
        </authorList>
    </citation>
    <scope>NUCLEOTIDE SEQUENCE [LARGE SCALE GENOMIC DNA]</scope>
    <source>
        <strain evidence="12">cv. G240</strain>
        <tissue evidence="11">Leaf</tissue>
    </source>
</reference>
<keyword evidence="8 10" id="KW-0472">Membrane</keyword>
<feature type="transmembrane region" description="Helical" evidence="10">
    <location>
        <begin position="350"/>
        <end position="371"/>
    </location>
</feature>
<feature type="transmembrane region" description="Helical" evidence="10">
    <location>
        <begin position="6"/>
        <end position="30"/>
    </location>
</feature>
<comment type="subcellular location">
    <subcellularLocation>
        <location evidence="1">Membrane</location>
        <topology evidence="1">Multi-pass membrane protein</topology>
    </subcellularLocation>
</comment>
<name>A0A7J7GEK4_CAMSI</name>
<evidence type="ECO:0000256" key="2">
    <source>
        <dbReference type="ARBA" id="ARBA00005931"/>
    </source>
</evidence>
<accession>A0A7J7GEK4</accession>
<feature type="transmembrane region" description="Helical" evidence="10">
    <location>
        <begin position="282"/>
        <end position="304"/>
    </location>
</feature>
<evidence type="ECO:0000313" key="11">
    <source>
        <dbReference type="EMBL" id="KAF5939169.1"/>
    </source>
</evidence>
<feature type="region of interest" description="Disordered" evidence="9">
    <location>
        <begin position="186"/>
        <end position="212"/>
    </location>
</feature>
<keyword evidence="6" id="KW-0067">ATP-binding</keyword>
<keyword evidence="3" id="KW-0813">Transport</keyword>
<comment type="similarity">
    <text evidence="2">Belongs to the plant ureide permease (TC 2.A.7.19) family.</text>
</comment>
<organism evidence="11 12">
    <name type="scientific">Camellia sinensis</name>
    <name type="common">Tea plant</name>
    <name type="synonym">Thea sinensis</name>
    <dbReference type="NCBI Taxonomy" id="4442"/>
    <lineage>
        <taxon>Eukaryota</taxon>
        <taxon>Viridiplantae</taxon>
        <taxon>Streptophyta</taxon>
        <taxon>Embryophyta</taxon>
        <taxon>Tracheophyta</taxon>
        <taxon>Spermatophyta</taxon>
        <taxon>Magnoliopsida</taxon>
        <taxon>eudicotyledons</taxon>
        <taxon>Gunneridae</taxon>
        <taxon>Pentapetalae</taxon>
        <taxon>asterids</taxon>
        <taxon>Ericales</taxon>
        <taxon>Theaceae</taxon>
        <taxon>Camellia</taxon>
    </lineage>
</organism>
<evidence type="ECO:0000256" key="5">
    <source>
        <dbReference type="ARBA" id="ARBA00022741"/>
    </source>
</evidence>
<sequence length="453" mass="49794">MYLVESKGGAIACMLFSLFFLGTWPAIMTLVERRGRLPQHTYLDYTMTNLLAAVIIAFTFGEIGKSSHEQPNFVTQLSQDNWPCVLWAMAGGLVLSIGNLSTQYAWALVGLSVTEVITSSITVVIGTTLNYFLDYKINKAEILFPGVGCFLIAVCLGSAVHASNAADNRAKLSNFSNDCKTGEGATGISVSKETNPNKGGAKDLENGSSTSEKAKFGSAGFLIELENRRAIKVFGKSTVIGLAITFFAGVCFSLFSPAFNLATNDQWHSLKRGVPHLSVYTAFFYFSVSCFVIAIILNISFLYHPVLNLPRSSLRAYLTDWNGRGWALLAGLLCGFGNGLQFMGGQAAGYAAADAVQALPLVSTFWGILLFGEYRKSVTTNIYIAWRHVVHVYCCCWCFDGVLRASQMTKQLQHPDPGDCCYLLYIKIKNHTKVKVSENQYIIHKLYIRCFLM</sequence>